<comment type="caution">
    <text evidence="2">The sequence shown here is derived from an EMBL/GenBank/DDBJ whole genome shotgun (WGS) entry which is preliminary data.</text>
</comment>
<dbReference type="AlphaFoldDB" id="A0A8S3Y8Y1"/>
<reference evidence="2" key="1">
    <citation type="submission" date="2021-04" db="EMBL/GenBank/DDBJ databases">
        <authorList>
            <person name="Tunstrom K."/>
        </authorList>
    </citation>
    <scope>NUCLEOTIDE SEQUENCE</scope>
</reference>
<organism evidence="2 3">
    <name type="scientific">Parnassius apollo</name>
    <name type="common">Apollo butterfly</name>
    <name type="synonym">Papilio apollo</name>
    <dbReference type="NCBI Taxonomy" id="110799"/>
    <lineage>
        <taxon>Eukaryota</taxon>
        <taxon>Metazoa</taxon>
        <taxon>Ecdysozoa</taxon>
        <taxon>Arthropoda</taxon>
        <taxon>Hexapoda</taxon>
        <taxon>Insecta</taxon>
        <taxon>Pterygota</taxon>
        <taxon>Neoptera</taxon>
        <taxon>Endopterygota</taxon>
        <taxon>Lepidoptera</taxon>
        <taxon>Glossata</taxon>
        <taxon>Ditrysia</taxon>
        <taxon>Papilionoidea</taxon>
        <taxon>Papilionidae</taxon>
        <taxon>Parnassiinae</taxon>
        <taxon>Parnassini</taxon>
        <taxon>Parnassius</taxon>
        <taxon>Parnassius</taxon>
    </lineage>
</organism>
<feature type="domain" description="DUF7869" evidence="1">
    <location>
        <begin position="76"/>
        <end position="134"/>
    </location>
</feature>
<protein>
    <submittedName>
        <fullName evidence="2">(apollo) hypothetical protein</fullName>
    </submittedName>
</protein>
<evidence type="ECO:0000313" key="3">
    <source>
        <dbReference type="Proteomes" id="UP000691718"/>
    </source>
</evidence>
<gene>
    <name evidence="2" type="ORF">PAPOLLO_LOCUS25188</name>
</gene>
<dbReference type="Proteomes" id="UP000691718">
    <property type="component" value="Unassembled WGS sequence"/>
</dbReference>
<accession>A0A8S3Y8Y1</accession>
<dbReference type="OrthoDB" id="6611988at2759"/>
<sequence length="289" mass="33153">MKRVDKIITLALKNGTTEPLQGCSKDDHISTSLNKSEVSSELNQDQIRAAEGLESLITLSDLGLSHDDRNDMTTPLDTCGGQNKNSHVAAMFLCISKLIPDMRIDHKFLIPGHTHMECDSVHAQIERKKKKTDMSIHLPRDWYNLVRLTSSNITVIIMRNDMFLDFASLYKSPMQLRKVDPSGEKFIWHDVKWFRYSGENESGTIQFKTNIDSPVFKNISFSRRGKANEPFNPQKCYDNPLPISQEKKNKDLLGILHLIDNDCHNFYKKLETNSSTRYVDTDLEEFNDV</sequence>
<dbReference type="PANTHER" id="PTHR10773:SF19">
    <property type="match status" value="1"/>
</dbReference>
<dbReference type="Pfam" id="PF25273">
    <property type="entry name" value="DUF7869"/>
    <property type="match status" value="1"/>
</dbReference>
<proteinExistence type="predicted"/>
<keyword evidence="3" id="KW-1185">Reference proteome</keyword>
<dbReference type="InterPro" id="IPR057191">
    <property type="entry name" value="DUF7869"/>
</dbReference>
<evidence type="ECO:0000313" key="2">
    <source>
        <dbReference type="EMBL" id="CAG5051789.1"/>
    </source>
</evidence>
<name>A0A8S3Y8Y1_PARAO</name>
<dbReference type="PANTHER" id="PTHR10773">
    <property type="entry name" value="DNA-DIRECTED RNA POLYMERASES I, II, AND III SUBUNIT RPABC2"/>
    <property type="match status" value="1"/>
</dbReference>
<evidence type="ECO:0000259" key="1">
    <source>
        <dbReference type="Pfam" id="PF25273"/>
    </source>
</evidence>
<dbReference type="EMBL" id="CAJQZP010001507">
    <property type="protein sequence ID" value="CAG5051789.1"/>
    <property type="molecule type" value="Genomic_DNA"/>
</dbReference>